<sequence>MASSLVDFLPLHRHGAAAVLSDHSFAAFVVFIAGRASTTSLSALVIDRQPLGFFFVYFENRRRVSKLPLSPL</sequence>
<evidence type="ECO:0000313" key="1">
    <source>
        <dbReference type="EnsemblPlants" id="OGLUM12G11850.1"/>
    </source>
</evidence>
<reference evidence="1" key="1">
    <citation type="submission" date="2015-04" db="UniProtKB">
        <authorList>
            <consortium name="EnsemblPlants"/>
        </authorList>
    </citation>
    <scope>IDENTIFICATION</scope>
</reference>
<dbReference type="EnsemblPlants" id="OGLUM12G11850.1">
    <property type="protein sequence ID" value="OGLUM12G11850.1"/>
    <property type="gene ID" value="OGLUM12G11850"/>
</dbReference>
<dbReference type="HOGENOM" id="CLU_2726275_0_0_1"/>
<proteinExistence type="predicted"/>
<dbReference type="Gramene" id="OGLUM12G11850.1">
    <property type="protein sequence ID" value="OGLUM12G11850.1"/>
    <property type="gene ID" value="OGLUM12G11850"/>
</dbReference>
<dbReference type="AlphaFoldDB" id="A0A0E0BS47"/>
<organism evidence="1">
    <name type="scientific">Oryza glumipatula</name>
    <dbReference type="NCBI Taxonomy" id="40148"/>
    <lineage>
        <taxon>Eukaryota</taxon>
        <taxon>Viridiplantae</taxon>
        <taxon>Streptophyta</taxon>
        <taxon>Embryophyta</taxon>
        <taxon>Tracheophyta</taxon>
        <taxon>Spermatophyta</taxon>
        <taxon>Magnoliopsida</taxon>
        <taxon>Liliopsida</taxon>
        <taxon>Poales</taxon>
        <taxon>Poaceae</taxon>
        <taxon>BOP clade</taxon>
        <taxon>Oryzoideae</taxon>
        <taxon>Oryzeae</taxon>
        <taxon>Oryzinae</taxon>
        <taxon>Oryza</taxon>
    </lineage>
</organism>
<dbReference type="Proteomes" id="UP000026961">
    <property type="component" value="Chromosome 12"/>
</dbReference>
<accession>A0A0E0BS47</accession>
<keyword evidence="2" id="KW-1185">Reference proteome</keyword>
<reference evidence="1" key="2">
    <citation type="submission" date="2018-05" db="EMBL/GenBank/DDBJ databases">
        <title>OgluRS3 (Oryza glumaepatula Reference Sequence Version 3).</title>
        <authorList>
            <person name="Zhang J."/>
            <person name="Kudrna D."/>
            <person name="Lee S."/>
            <person name="Talag J."/>
            <person name="Welchert J."/>
            <person name="Wing R.A."/>
        </authorList>
    </citation>
    <scope>NUCLEOTIDE SEQUENCE [LARGE SCALE GENOMIC DNA]</scope>
</reference>
<protein>
    <submittedName>
        <fullName evidence="1">Uncharacterized protein</fullName>
    </submittedName>
</protein>
<name>A0A0E0BS47_9ORYZ</name>
<evidence type="ECO:0000313" key="2">
    <source>
        <dbReference type="Proteomes" id="UP000026961"/>
    </source>
</evidence>